<dbReference type="SUPFAM" id="SSF55811">
    <property type="entry name" value="Nudix"/>
    <property type="match status" value="1"/>
</dbReference>
<dbReference type="OrthoDB" id="9786141at2"/>
<dbReference type="PROSITE" id="PS00893">
    <property type="entry name" value="NUDIX_BOX"/>
    <property type="match status" value="1"/>
</dbReference>
<dbReference type="InterPro" id="IPR000086">
    <property type="entry name" value="NUDIX_hydrolase_dom"/>
</dbReference>
<dbReference type="PRINTS" id="PR00502">
    <property type="entry name" value="NUDIXFAMILY"/>
</dbReference>
<keyword evidence="6" id="KW-1185">Reference proteome</keyword>
<gene>
    <name evidence="5" type="ORF">C7459_102180</name>
</gene>
<dbReference type="InterPro" id="IPR015797">
    <property type="entry name" value="NUDIX_hydrolase-like_dom_sf"/>
</dbReference>
<feature type="domain" description="Nudix hydrolase" evidence="4">
    <location>
        <begin position="7"/>
        <end position="133"/>
    </location>
</feature>
<dbReference type="RefSeq" id="WP_109686250.1">
    <property type="nucleotide sequence ID" value="NZ_QGGL01000002.1"/>
</dbReference>
<reference evidence="5 6" key="1">
    <citation type="submission" date="2018-05" db="EMBL/GenBank/DDBJ databases">
        <title>Genomic Encyclopedia of Type Strains, Phase IV (KMG-IV): sequencing the most valuable type-strain genomes for metagenomic binning, comparative biology and taxonomic classification.</title>
        <authorList>
            <person name="Goeker M."/>
        </authorList>
    </citation>
    <scope>NUCLEOTIDE SEQUENCE [LARGE SCALE GENOMIC DNA]</scope>
    <source>
        <strain evidence="5 6">DSM 18773</strain>
    </source>
</reference>
<dbReference type="InterPro" id="IPR020084">
    <property type="entry name" value="NUDIX_hydrolase_CS"/>
</dbReference>
<evidence type="ECO:0000256" key="3">
    <source>
        <dbReference type="RuleBase" id="RU003476"/>
    </source>
</evidence>
<evidence type="ECO:0000313" key="5">
    <source>
        <dbReference type="EMBL" id="PWK15934.1"/>
    </source>
</evidence>
<dbReference type="AlphaFoldDB" id="A0A316DD59"/>
<protein>
    <submittedName>
        <fullName evidence="5">ADP-ribose pyrophosphatase YjhB (NUDIX family)</fullName>
    </submittedName>
</protein>
<dbReference type="InterPro" id="IPR020476">
    <property type="entry name" value="Nudix_hydrolase"/>
</dbReference>
<comment type="similarity">
    <text evidence="3">Belongs to the Nudix hydrolase family.</text>
</comment>
<keyword evidence="2 3" id="KW-0378">Hydrolase</keyword>
<comment type="cofactor">
    <cofactor evidence="1">
        <name>Mg(2+)</name>
        <dbReference type="ChEBI" id="CHEBI:18420"/>
    </cofactor>
</comment>
<name>A0A316DD59_9BACL</name>
<dbReference type="Proteomes" id="UP000245634">
    <property type="component" value="Unassembled WGS sequence"/>
</dbReference>
<evidence type="ECO:0000256" key="1">
    <source>
        <dbReference type="ARBA" id="ARBA00001946"/>
    </source>
</evidence>
<comment type="caution">
    <text evidence="5">The sequence shown here is derived from an EMBL/GenBank/DDBJ whole genome shotgun (WGS) entry which is preliminary data.</text>
</comment>
<evidence type="ECO:0000313" key="6">
    <source>
        <dbReference type="Proteomes" id="UP000245634"/>
    </source>
</evidence>
<dbReference type="GO" id="GO:0016787">
    <property type="term" value="F:hydrolase activity"/>
    <property type="evidence" value="ECO:0007669"/>
    <property type="project" value="UniProtKB-KW"/>
</dbReference>
<dbReference type="EMBL" id="QGGL01000002">
    <property type="protein sequence ID" value="PWK15934.1"/>
    <property type="molecule type" value="Genomic_DNA"/>
</dbReference>
<dbReference type="PANTHER" id="PTHR43046:SF14">
    <property type="entry name" value="MUTT_NUDIX FAMILY PROTEIN"/>
    <property type="match status" value="1"/>
</dbReference>
<evidence type="ECO:0000259" key="4">
    <source>
        <dbReference type="PROSITE" id="PS51462"/>
    </source>
</evidence>
<dbReference type="Pfam" id="PF00293">
    <property type="entry name" value="NUDIX"/>
    <property type="match status" value="1"/>
</dbReference>
<evidence type="ECO:0000256" key="2">
    <source>
        <dbReference type="ARBA" id="ARBA00022801"/>
    </source>
</evidence>
<dbReference type="Gene3D" id="3.90.79.10">
    <property type="entry name" value="Nucleoside Triphosphate Pyrophosphohydrolase"/>
    <property type="match status" value="1"/>
</dbReference>
<dbReference type="PROSITE" id="PS51462">
    <property type="entry name" value="NUDIX"/>
    <property type="match status" value="1"/>
</dbReference>
<sequence>MATERGDIWLAVAGLVIKDDKVLAVKKSYSATKGLWTLPGGFVNADETVDQAAAREVVEETGVEAVAEAIVAVRSGVLRRGKSDTLLVFRLRPTGGTELRCERELEAMEWKTPQELIEDPTTTEFLAALMKEAVQNPGLLTREFSFTRDYGYESFHVFI</sequence>
<proteinExistence type="inferred from homology"/>
<dbReference type="PANTHER" id="PTHR43046">
    <property type="entry name" value="GDP-MANNOSE MANNOSYL HYDROLASE"/>
    <property type="match status" value="1"/>
</dbReference>
<organism evidence="5 6">
    <name type="scientific">Tumebacillus permanentifrigoris</name>
    <dbReference type="NCBI Taxonomy" id="378543"/>
    <lineage>
        <taxon>Bacteria</taxon>
        <taxon>Bacillati</taxon>
        <taxon>Bacillota</taxon>
        <taxon>Bacilli</taxon>
        <taxon>Bacillales</taxon>
        <taxon>Alicyclobacillaceae</taxon>
        <taxon>Tumebacillus</taxon>
    </lineage>
</organism>
<accession>A0A316DD59</accession>